<keyword evidence="6" id="KW-1185">Reference proteome</keyword>
<evidence type="ECO:0000256" key="2">
    <source>
        <dbReference type="ARBA" id="ARBA00023267"/>
    </source>
</evidence>
<dbReference type="InterPro" id="IPR050709">
    <property type="entry name" value="Biotin_Carboxyl_Carrier/Decarb"/>
</dbReference>
<evidence type="ECO:0000313" key="6">
    <source>
        <dbReference type="Proteomes" id="UP001060164"/>
    </source>
</evidence>
<sequence length="140" mass="15025">MEAEQIIRLIETVSASSLSEFEYQEGDVRLVLKAEKQVVTAVPAAAAPAAVPASIEETAVVDDGTLIKSPLVGTFYSAPSEDAQAFVQAGDTVKKGQVIGIIETMKLMNEIECDRDGVIAEILIENEQVVEYGQPLFRIG</sequence>
<dbReference type="PRINTS" id="PR01071">
    <property type="entry name" value="ACOABIOTINCC"/>
</dbReference>
<dbReference type="CDD" id="cd06850">
    <property type="entry name" value="biotinyl_domain"/>
    <property type="match status" value="1"/>
</dbReference>
<dbReference type="PANTHER" id="PTHR45266:SF3">
    <property type="entry name" value="OXALOACETATE DECARBOXYLASE ALPHA CHAIN"/>
    <property type="match status" value="1"/>
</dbReference>
<comment type="function">
    <text evidence="3">This protein is a component of the acetyl coenzyme A carboxylase complex; first, biotin carboxylase catalyzes the carboxylation of the carrier protein and then the transcarboxylase transfers the carboxyl group to form malonyl-CoA.</text>
</comment>
<dbReference type="PANTHER" id="PTHR45266">
    <property type="entry name" value="OXALOACETATE DECARBOXYLASE ALPHA CHAIN"/>
    <property type="match status" value="1"/>
</dbReference>
<accession>A0ABY5VC16</accession>
<dbReference type="PROSITE" id="PS50968">
    <property type="entry name" value="BIOTINYL_LIPOYL"/>
    <property type="match status" value="1"/>
</dbReference>
<dbReference type="Gene3D" id="2.40.50.100">
    <property type="match status" value="1"/>
</dbReference>
<dbReference type="InterPro" id="IPR000089">
    <property type="entry name" value="Biotin_lipoyl"/>
</dbReference>
<gene>
    <name evidence="5" type="primary">accB</name>
    <name evidence="5" type="ORF">NQ502_11700</name>
</gene>
<evidence type="ECO:0000259" key="4">
    <source>
        <dbReference type="PROSITE" id="PS50968"/>
    </source>
</evidence>
<keyword evidence="2 3" id="KW-0092">Biotin</keyword>
<dbReference type="SUPFAM" id="SSF51230">
    <property type="entry name" value="Single hybrid motif"/>
    <property type="match status" value="1"/>
</dbReference>
<dbReference type="Pfam" id="PF00364">
    <property type="entry name" value="Biotin_lipoyl"/>
    <property type="match status" value="1"/>
</dbReference>
<dbReference type="NCBIfam" id="TIGR00531">
    <property type="entry name" value="BCCP"/>
    <property type="match status" value="1"/>
</dbReference>
<dbReference type="Proteomes" id="UP001060164">
    <property type="component" value="Chromosome"/>
</dbReference>
<keyword evidence="3" id="KW-0444">Lipid biosynthesis</keyword>
<protein>
    <recommendedName>
        <fullName evidence="1 3">Biotin carboxyl carrier protein of acetyl-CoA carboxylase</fullName>
    </recommendedName>
</protein>
<comment type="pathway">
    <text evidence="3">Lipid metabolism; fatty acid biosynthesis.</text>
</comment>
<keyword evidence="5" id="KW-0436">Ligase</keyword>
<name>A0ABY5VC16_9FIRM</name>
<keyword evidence="3" id="KW-0276">Fatty acid metabolism</keyword>
<dbReference type="InterPro" id="IPR001249">
    <property type="entry name" value="AcCoA_biotinCC"/>
</dbReference>
<dbReference type="RefSeq" id="WP_028528547.1">
    <property type="nucleotide sequence ID" value="NZ_CABLBR010000012.1"/>
</dbReference>
<reference evidence="5" key="1">
    <citation type="journal article" date="2022" name="Cell">
        <title>Design, construction, and in vivo augmentation of a complex gut microbiome.</title>
        <authorList>
            <person name="Cheng A.G."/>
            <person name="Ho P.Y."/>
            <person name="Aranda-Diaz A."/>
            <person name="Jain S."/>
            <person name="Yu F.B."/>
            <person name="Meng X."/>
            <person name="Wang M."/>
            <person name="Iakiviak M."/>
            <person name="Nagashima K."/>
            <person name="Zhao A."/>
            <person name="Murugkar P."/>
            <person name="Patil A."/>
            <person name="Atabakhsh K."/>
            <person name="Weakley A."/>
            <person name="Yan J."/>
            <person name="Brumbaugh A.R."/>
            <person name="Higginbottom S."/>
            <person name="Dimas A."/>
            <person name="Shiver A.L."/>
            <person name="Deutschbauer A."/>
            <person name="Neff N."/>
            <person name="Sonnenburg J.L."/>
            <person name="Huang K.C."/>
            <person name="Fischbach M.A."/>
        </authorList>
    </citation>
    <scope>NUCLEOTIDE SEQUENCE</scope>
    <source>
        <strain evidence="5">DSM 19829</strain>
    </source>
</reference>
<dbReference type="GO" id="GO:0003989">
    <property type="term" value="F:acetyl-CoA carboxylase activity"/>
    <property type="evidence" value="ECO:0007669"/>
    <property type="project" value="UniProtKB-EC"/>
</dbReference>
<keyword evidence="3" id="KW-0275">Fatty acid biosynthesis</keyword>
<proteinExistence type="predicted"/>
<dbReference type="EMBL" id="CP102290">
    <property type="protein sequence ID" value="UWP58054.1"/>
    <property type="molecule type" value="Genomic_DNA"/>
</dbReference>
<evidence type="ECO:0000256" key="1">
    <source>
        <dbReference type="ARBA" id="ARBA00017562"/>
    </source>
</evidence>
<feature type="domain" description="Lipoyl-binding" evidence="4">
    <location>
        <begin position="64"/>
        <end position="140"/>
    </location>
</feature>
<keyword evidence="3" id="KW-0443">Lipid metabolism</keyword>
<organism evidence="5 6">
    <name type="scientific">Ruminococcus gauvreauii</name>
    <dbReference type="NCBI Taxonomy" id="438033"/>
    <lineage>
        <taxon>Bacteria</taxon>
        <taxon>Bacillati</taxon>
        <taxon>Bacillota</taxon>
        <taxon>Clostridia</taxon>
        <taxon>Eubacteriales</taxon>
        <taxon>Oscillospiraceae</taxon>
        <taxon>Ruminococcus</taxon>
    </lineage>
</organism>
<evidence type="ECO:0000313" key="5">
    <source>
        <dbReference type="EMBL" id="UWP58054.1"/>
    </source>
</evidence>
<dbReference type="InterPro" id="IPR011053">
    <property type="entry name" value="Single_hybrid_motif"/>
</dbReference>
<evidence type="ECO:0000256" key="3">
    <source>
        <dbReference type="RuleBase" id="RU364072"/>
    </source>
</evidence>